<comment type="caution">
    <text evidence="3">The sequence shown here is derived from an EMBL/GenBank/DDBJ whole genome shotgun (WGS) entry which is preliminary data.</text>
</comment>
<keyword evidence="4" id="KW-1185">Reference proteome</keyword>
<evidence type="ECO:0000259" key="2">
    <source>
        <dbReference type="Pfam" id="PF00135"/>
    </source>
</evidence>
<evidence type="ECO:0000313" key="3">
    <source>
        <dbReference type="EMBL" id="KAK0405719.1"/>
    </source>
</evidence>
<proteinExistence type="predicted"/>
<dbReference type="Pfam" id="PF00135">
    <property type="entry name" value="COesterase"/>
    <property type="match status" value="1"/>
</dbReference>
<protein>
    <recommendedName>
        <fullName evidence="2">Carboxylesterase type B domain-containing protein</fullName>
    </recommendedName>
</protein>
<dbReference type="PANTHER" id="PTHR44590">
    <property type="entry name" value="CARBOXYLIC ESTER HYDROLASE-RELATED"/>
    <property type="match status" value="1"/>
</dbReference>
<feature type="domain" description="Carboxylesterase type B" evidence="2">
    <location>
        <begin position="17"/>
        <end position="537"/>
    </location>
</feature>
<keyword evidence="1" id="KW-0732">Signal</keyword>
<evidence type="ECO:0000256" key="1">
    <source>
        <dbReference type="SAM" id="SignalP"/>
    </source>
</evidence>
<dbReference type="InterPro" id="IPR029058">
    <property type="entry name" value="AB_hydrolase_fold"/>
</dbReference>
<dbReference type="SUPFAM" id="SSF53474">
    <property type="entry name" value="alpha/beta-Hydrolases"/>
    <property type="match status" value="1"/>
</dbReference>
<dbReference type="Gene3D" id="3.40.50.1820">
    <property type="entry name" value="alpha/beta hydrolase"/>
    <property type="match status" value="1"/>
</dbReference>
<gene>
    <name evidence="3" type="ORF">QR680_018156</name>
</gene>
<reference evidence="3" key="1">
    <citation type="submission" date="2023-06" db="EMBL/GenBank/DDBJ databases">
        <title>Genomic analysis of the entomopathogenic nematode Steinernema hermaphroditum.</title>
        <authorList>
            <person name="Schwarz E.M."/>
            <person name="Heppert J.K."/>
            <person name="Baniya A."/>
            <person name="Schwartz H.T."/>
            <person name="Tan C.-H."/>
            <person name="Antoshechkin I."/>
            <person name="Sternberg P.W."/>
            <person name="Goodrich-Blair H."/>
            <person name="Dillman A.R."/>
        </authorList>
    </citation>
    <scope>NUCLEOTIDE SEQUENCE</scope>
    <source>
        <strain evidence="3">PS9179</strain>
        <tissue evidence="3">Whole animal</tissue>
    </source>
</reference>
<dbReference type="PANTHER" id="PTHR44590:SF3">
    <property type="entry name" value="CARBOXYLESTERASE TYPE B DOMAIN-CONTAINING PROTEIN"/>
    <property type="match status" value="1"/>
</dbReference>
<sequence length="560" mass="63513">MRLFFYSLLVLPPLIDSVTVRTSYGQIEGFQHRIPNEQVVNVFLGIPFGKSDRFKKPTPILPWNGVLRARAFGPSCYNTFLLTQLQSRFSQLRAVDMPDLKAASEDCLSLNIVAPSLPNNNSRGYPVLFIVNGGTFELSGASLLGYDALSRNFVNKGIVSVTVNYRVGPLGYLSTEDRAFPGNYGLWDRQLALLFTREVIREFGGDPAEITVIGEGSVISAFSLSPHTNRLFKRAIALSGSMFSQLSIGANCKNDSDRLSVYFGCHSSDKCTPILEAPLDDLQRAVADIGFVKDRLDNLGGMRFLPRIDHDFFPESLDRLLHKAPPIPTITGVTQSESAMTNFYSLLQGDRRLVVPLGRQYSYSKADLVRLIRSLDDTILGQELLSFYANRRTKKKQDASFFLKLQAEMASDILFNVPIYYEASTKSLRHGWPVYLYMENFYPFPTSDLPINVTSYRNISPYIYGTFLGAPYMFSEEDRLYQKQILEGFTSFIKSGRPTVNGQQWLPITTENPDRYMSFDVQSRMATGFMKDAVDFWLGRIFRRRYRYKNLDLYFPSIVL</sequence>
<dbReference type="Proteomes" id="UP001175271">
    <property type="component" value="Unassembled WGS sequence"/>
</dbReference>
<dbReference type="InterPro" id="IPR002018">
    <property type="entry name" value="CarbesteraseB"/>
</dbReference>
<feature type="chain" id="PRO_5041287026" description="Carboxylesterase type B domain-containing protein" evidence="1">
    <location>
        <begin position="18"/>
        <end position="560"/>
    </location>
</feature>
<dbReference type="EMBL" id="JAUCMV010000004">
    <property type="protein sequence ID" value="KAK0405719.1"/>
    <property type="molecule type" value="Genomic_DNA"/>
</dbReference>
<organism evidence="3 4">
    <name type="scientific">Steinernema hermaphroditum</name>
    <dbReference type="NCBI Taxonomy" id="289476"/>
    <lineage>
        <taxon>Eukaryota</taxon>
        <taxon>Metazoa</taxon>
        <taxon>Ecdysozoa</taxon>
        <taxon>Nematoda</taxon>
        <taxon>Chromadorea</taxon>
        <taxon>Rhabditida</taxon>
        <taxon>Tylenchina</taxon>
        <taxon>Panagrolaimomorpha</taxon>
        <taxon>Strongyloidoidea</taxon>
        <taxon>Steinernematidae</taxon>
        <taxon>Steinernema</taxon>
    </lineage>
</organism>
<feature type="signal peptide" evidence="1">
    <location>
        <begin position="1"/>
        <end position="17"/>
    </location>
</feature>
<name>A0AA39HHZ7_9BILA</name>
<dbReference type="AlphaFoldDB" id="A0AA39HHZ7"/>
<accession>A0AA39HHZ7</accession>
<evidence type="ECO:0000313" key="4">
    <source>
        <dbReference type="Proteomes" id="UP001175271"/>
    </source>
</evidence>